<feature type="transmembrane region" description="Helical" evidence="11">
    <location>
        <begin position="21"/>
        <end position="43"/>
    </location>
</feature>
<keyword evidence="8" id="KW-0406">Ion transport</keyword>
<sequence>MVDYDQITSFLGEWGPFQRMVFFLLSASIIPNGFTGFSVVFLADTPAHHCQVPETANLSSEWRNASIPMEEVDGKLQYSRCSRYRLDVISSLSAMSLSPYVDVNVSEIEQERCLDGWEYSKEQYISTIVTEWSLVCDDQWKGPFTTSVFFIGVLMGSFVCGQLSDRYGRKVVLFATMAVQTAFSLIQLFSPSWEVFCFLFFLVGAGQISNYVAAFVLGTSEILGKSVRIIYSTLGICIFYAIGYLLLPLVAYFLRSWQALLLALSMPGLLYIPLWWFIPESPRWLLSQGRVNEAESIIQQAAEKNKVPPPSVIFAPDELEDMKSKGHESHDILDLLRTSNIRCITIISLLLWMLITIGYFGLSLNTPNLHGNAYINCFLSAAIEIPAYIAAWLLLRSLPRRICLTITLFVGGLIVLLIPLIPTDLGALTITLVMLGKFGITAAASMVYVYAAELFPTVVRTMGVGTCNTISRVGSIISPYFAYLGYFNIFLPYIIMGSLTILAAVLTLFLPESYGMPLPETIEQMQKLKSQPTSEALSGIRTQWAAVQGGMTVL</sequence>
<evidence type="ECO:0000256" key="1">
    <source>
        <dbReference type="ARBA" id="ARBA00004127"/>
    </source>
</evidence>
<dbReference type="AlphaFoldDB" id="H3AD00"/>
<dbReference type="GeneTree" id="ENSGT00940000154155"/>
<dbReference type="EMBL" id="AFYH01126447">
    <property type="status" value="NOT_ANNOTATED_CDS"/>
    <property type="molecule type" value="Genomic_DNA"/>
</dbReference>
<feature type="transmembrane region" description="Helical" evidence="11">
    <location>
        <begin position="171"/>
        <end position="189"/>
    </location>
</feature>
<evidence type="ECO:0000256" key="7">
    <source>
        <dbReference type="ARBA" id="ARBA00022989"/>
    </source>
</evidence>
<feature type="transmembrane region" description="Helical" evidence="11">
    <location>
        <begin position="427"/>
        <end position="451"/>
    </location>
</feature>
<dbReference type="EMBL" id="AFYH01126451">
    <property type="status" value="NOT_ANNOTATED_CDS"/>
    <property type="molecule type" value="Genomic_DNA"/>
</dbReference>
<feature type="transmembrane region" description="Helical" evidence="11">
    <location>
        <begin position="489"/>
        <end position="510"/>
    </location>
</feature>
<dbReference type="EMBL" id="AFYH01126454">
    <property type="status" value="NOT_ANNOTATED_CDS"/>
    <property type="molecule type" value="Genomic_DNA"/>
</dbReference>
<dbReference type="FunCoup" id="H3AD00">
    <property type="interactions" value="357"/>
</dbReference>
<feature type="transmembrane region" description="Helical" evidence="11">
    <location>
        <begin position="343"/>
        <end position="361"/>
    </location>
</feature>
<feature type="transmembrane region" description="Helical" evidence="11">
    <location>
        <begin position="229"/>
        <end position="253"/>
    </location>
</feature>
<dbReference type="GO" id="GO:0012505">
    <property type="term" value="C:endomembrane system"/>
    <property type="evidence" value="ECO:0007669"/>
    <property type="project" value="UniProtKB-SubCell"/>
</dbReference>
<reference evidence="14" key="1">
    <citation type="submission" date="2011-08" db="EMBL/GenBank/DDBJ databases">
        <title>The draft genome of Latimeria chalumnae.</title>
        <authorList>
            <person name="Di Palma F."/>
            <person name="Alfoldi J."/>
            <person name="Johnson J."/>
            <person name="Berlin A."/>
            <person name="Gnerre S."/>
            <person name="Jaffe D."/>
            <person name="MacCallum I."/>
            <person name="Young S."/>
            <person name="Walker B.J."/>
            <person name="Lander E."/>
            <person name="Lindblad-Toh K."/>
        </authorList>
    </citation>
    <scope>NUCLEOTIDE SEQUENCE [LARGE SCALE GENOMIC DNA]</scope>
    <source>
        <strain evidence="14">Wild caught</strain>
    </source>
</reference>
<dbReference type="GO" id="GO:0016020">
    <property type="term" value="C:membrane"/>
    <property type="evidence" value="ECO:0007669"/>
    <property type="project" value="InterPro"/>
</dbReference>
<dbReference type="EMBL" id="AFYH01126449">
    <property type="status" value="NOT_ANNOTATED_CDS"/>
    <property type="molecule type" value="Genomic_DNA"/>
</dbReference>
<feature type="domain" description="Major facilitator superfamily (MFS) profile" evidence="12">
    <location>
        <begin position="88"/>
        <end position="515"/>
    </location>
</feature>
<dbReference type="STRING" id="7897.ENSLACP00000007521"/>
<feature type="transmembrane region" description="Helical" evidence="11">
    <location>
        <begin position="373"/>
        <end position="395"/>
    </location>
</feature>
<evidence type="ECO:0000313" key="13">
    <source>
        <dbReference type="Ensembl" id="ENSLACP00000007521.1"/>
    </source>
</evidence>
<dbReference type="SUPFAM" id="SSF103473">
    <property type="entry name" value="MFS general substrate transporter"/>
    <property type="match status" value="1"/>
</dbReference>
<dbReference type="GO" id="GO:0006811">
    <property type="term" value="P:monoatomic ion transport"/>
    <property type="evidence" value="ECO:0007669"/>
    <property type="project" value="UniProtKB-KW"/>
</dbReference>
<feature type="transmembrane region" description="Helical" evidence="11">
    <location>
        <begin position="402"/>
        <end position="421"/>
    </location>
</feature>
<keyword evidence="7 11" id="KW-1133">Transmembrane helix</keyword>
<dbReference type="InterPro" id="IPR036259">
    <property type="entry name" value="MFS_trans_sf"/>
</dbReference>
<dbReference type="EMBL" id="AFYH01126450">
    <property type="status" value="NOT_ANNOTATED_CDS"/>
    <property type="molecule type" value="Genomic_DNA"/>
</dbReference>
<feature type="transmembrane region" description="Helical" evidence="11">
    <location>
        <begin position="144"/>
        <end position="164"/>
    </location>
</feature>
<evidence type="ECO:0000256" key="11">
    <source>
        <dbReference type="SAM" id="Phobius"/>
    </source>
</evidence>
<dbReference type="GO" id="GO:0015651">
    <property type="term" value="F:quaternary ammonium group transmembrane transporter activity"/>
    <property type="evidence" value="ECO:0007669"/>
    <property type="project" value="UniProtKB-ARBA"/>
</dbReference>
<dbReference type="EMBL" id="AFYH01126455">
    <property type="status" value="NOT_ANNOTATED_CDS"/>
    <property type="molecule type" value="Genomic_DNA"/>
</dbReference>
<dbReference type="PANTHER" id="PTHR24064">
    <property type="entry name" value="SOLUTE CARRIER FAMILY 22 MEMBER"/>
    <property type="match status" value="1"/>
</dbReference>
<protein>
    <recommendedName>
        <fullName evidence="12">Major facilitator superfamily (MFS) profile domain-containing protein</fullName>
    </recommendedName>
</protein>
<keyword evidence="10" id="KW-0325">Glycoprotein</keyword>
<evidence type="ECO:0000313" key="14">
    <source>
        <dbReference type="Proteomes" id="UP000008672"/>
    </source>
</evidence>
<dbReference type="HOGENOM" id="CLU_001265_33_4_1"/>
<evidence type="ECO:0000256" key="2">
    <source>
        <dbReference type="ARBA" id="ARBA00009203"/>
    </source>
</evidence>
<evidence type="ECO:0000256" key="6">
    <source>
        <dbReference type="ARBA" id="ARBA00022840"/>
    </source>
</evidence>
<keyword evidence="5" id="KW-0547">Nucleotide-binding</keyword>
<feature type="transmembrane region" description="Helical" evidence="11">
    <location>
        <begin position="195"/>
        <end position="217"/>
    </location>
</feature>
<dbReference type="InterPro" id="IPR004749">
    <property type="entry name" value="Orgcat_transp/SVOP"/>
</dbReference>
<keyword evidence="6" id="KW-0067">ATP-binding</keyword>
<evidence type="ECO:0000259" key="12">
    <source>
        <dbReference type="PROSITE" id="PS50850"/>
    </source>
</evidence>
<accession>H3AD00</accession>
<gene>
    <name evidence="13" type="primary">LOC102346826</name>
</gene>
<dbReference type="NCBIfam" id="TIGR00898">
    <property type="entry name" value="2A0119"/>
    <property type="match status" value="1"/>
</dbReference>
<evidence type="ECO:0000256" key="3">
    <source>
        <dbReference type="ARBA" id="ARBA00022448"/>
    </source>
</evidence>
<organism evidence="13 14">
    <name type="scientific">Latimeria chalumnae</name>
    <name type="common">Coelacanth</name>
    <dbReference type="NCBI Taxonomy" id="7897"/>
    <lineage>
        <taxon>Eukaryota</taxon>
        <taxon>Metazoa</taxon>
        <taxon>Chordata</taxon>
        <taxon>Craniata</taxon>
        <taxon>Vertebrata</taxon>
        <taxon>Euteleostomi</taxon>
        <taxon>Coelacanthiformes</taxon>
        <taxon>Coelacanthidae</taxon>
        <taxon>Latimeria</taxon>
    </lineage>
</organism>
<dbReference type="InterPro" id="IPR020846">
    <property type="entry name" value="MFS_dom"/>
</dbReference>
<keyword evidence="4 11" id="KW-0812">Transmembrane</keyword>
<feature type="transmembrane region" description="Helical" evidence="11">
    <location>
        <begin position="259"/>
        <end position="278"/>
    </location>
</feature>
<dbReference type="OMA" id="GHESHDI"/>
<evidence type="ECO:0000256" key="8">
    <source>
        <dbReference type="ARBA" id="ARBA00023065"/>
    </source>
</evidence>
<reference evidence="13" key="2">
    <citation type="submission" date="2025-08" db="UniProtKB">
        <authorList>
            <consortium name="Ensembl"/>
        </authorList>
    </citation>
    <scope>IDENTIFICATION</scope>
</reference>
<dbReference type="Pfam" id="PF00083">
    <property type="entry name" value="Sugar_tr"/>
    <property type="match status" value="1"/>
</dbReference>
<dbReference type="Gene3D" id="1.20.1250.20">
    <property type="entry name" value="MFS general substrate transporter like domains"/>
    <property type="match status" value="1"/>
</dbReference>
<dbReference type="EMBL" id="AFYH01126446">
    <property type="status" value="NOT_ANNOTATED_CDS"/>
    <property type="molecule type" value="Genomic_DNA"/>
</dbReference>
<keyword evidence="9 11" id="KW-0472">Membrane</keyword>
<comment type="subcellular location">
    <subcellularLocation>
        <location evidence="1">Endomembrane system</location>
        <topology evidence="1">Multi-pass membrane protein</topology>
    </subcellularLocation>
</comment>
<reference evidence="13" key="3">
    <citation type="submission" date="2025-09" db="UniProtKB">
        <authorList>
            <consortium name="Ensembl"/>
        </authorList>
    </citation>
    <scope>IDENTIFICATION</scope>
</reference>
<comment type="similarity">
    <text evidence="2">Belongs to the major facilitator (TC 2.A.1) superfamily. Organic cation transporter (TC 2.A.1.19) family.</text>
</comment>
<dbReference type="GO" id="GO:0005524">
    <property type="term" value="F:ATP binding"/>
    <property type="evidence" value="ECO:0007669"/>
    <property type="project" value="UniProtKB-KW"/>
</dbReference>
<dbReference type="EMBL" id="AFYH01126448">
    <property type="status" value="NOT_ANNOTATED_CDS"/>
    <property type="molecule type" value="Genomic_DNA"/>
</dbReference>
<dbReference type="FunFam" id="1.20.1250.20:FF:000070">
    <property type="entry name" value="Solute carrier family 22 member 5"/>
    <property type="match status" value="1"/>
</dbReference>
<keyword evidence="3" id="KW-0813">Transport</keyword>
<dbReference type="EMBL" id="AFYH01126452">
    <property type="status" value="NOT_ANNOTATED_CDS"/>
    <property type="molecule type" value="Genomic_DNA"/>
</dbReference>
<evidence type="ECO:0000256" key="4">
    <source>
        <dbReference type="ARBA" id="ARBA00022692"/>
    </source>
</evidence>
<evidence type="ECO:0000256" key="9">
    <source>
        <dbReference type="ARBA" id="ARBA00023136"/>
    </source>
</evidence>
<dbReference type="EMBL" id="AFYH01126453">
    <property type="status" value="NOT_ANNOTATED_CDS"/>
    <property type="molecule type" value="Genomic_DNA"/>
</dbReference>
<dbReference type="InterPro" id="IPR005828">
    <property type="entry name" value="MFS_sugar_transport-like"/>
</dbReference>
<dbReference type="Ensembl" id="ENSLACT00000007585.1">
    <property type="protein sequence ID" value="ENSLACP00000007521.1"/>
    <property type="gene ID" value="ENSLACG00000006669.1"/>
</dbReference>
<dbReference type="Proteomes" id="UP000008672">
    <property type="component" value="Unassembled WGS sequence"/>
</dbReference>
<dbReference type="PROSITE" id="PS50850">
    <property type="entry name" value="MFS"/>
    <property type="match status" value="1"/>
</dbReference>
<name>H3AD00_LATCH</name>
<dbReference type="InParanoid" id="H3AD00"/>
<evidence type="ECO:0000256" key="10">
    <source>
        <dbReference type="ARBA" id="ARBA00023180"/>
    </source>
</evidence>
<keyword evidence="14" id="KW-1185">Reference proteome</keyword>
<evidence type="ECO:0000256" key="5">
    <source>
        <dbReference type="ARBA" id="ARBA00022741"/>
    </source>
</evidence>
<dbReference type="eggNOG" id="KOG0255">
    <property type="taxonomic scope" value="Eukaryota"/>
</dbReference>
<proteinExistence type="inferred from homology"/>